<comment type="caution">
    <text evidence="1">The sequence shown here is derived from an EMBL/GenBank/DDBJ whole genome shotgun (WGS) entry which is preliminary data.</text>
</comment>
<accession>A0AAV6UXM0</accession>
<organism evidence="1 2">
    <name type="scientific">Oedothorax gibbosus</name>
    <dbReference type="NCBI Taxonomy" id="931172"/>
    <lineage>
        <taxon>Eukaryota</taxon>
        <taxon>Metazoa</taxon>
        <taxon>Ecdysozoa</taxon>
        <taxon>Arthropoda</taxon>
        <taxon>Chelicerata</taxon>
        <taxon>Arachnida</taxon>
        <taxon>Araneae</taxon>
        <taxon>Araneomorphae</taxon>
        <taxon>Entelegynae</taxon>
        <taxon>Araneoidea</taxon>
        <taxon>Linyphiidae</taxon>
        <taxon>Erigoninae</taxon>
        <taxon>Oedothorax</taxon>
    </lineage>
</organism>
<protein>
    <submittedName>
        <fullName evidence="1">Uncharacterized protein</fullName>
    </submittedName>
</protein>
<reference evidence="1 2" key="1">
    <citation type="journal article" date="2022" name="Nat. Ecol. Evol.">
        <title>A masculinizing supergene underlies an exaggerated male reproductive morph in a spider.</title>
        <authorList>
            <person name="Hendrickx F."/>
            <person name="De Corte Z."/>
            <person name="Sonet G."/>
            <person name="Van Belleghem S.M."/>
            <person name="Kostlbacher S."/>
            <person name="Vangestel C."/>
        </authorList>
    </citation>
    <scope>NUCLEOTIDE SEQUENCE [LARGE SCALE GENOMIC DNA]</scope>
    <source>
        <strain evidence="1">W744_W776</strain>
    </source>
</reference>
<sequence length="87" mass="10059">MPVYEISMSRLIQGRECVENGRNALLHTDIGRLRPQIRPDPTGTHVDHKDVLMTLSIPKFRREVNISVYQLTKTIRCDSVRIQVDTE</sequence>
<dbReference type="Proteomes" id="UP000827092">
    <property type="component" value="Unassembled WGS sequence"/>
</dbReference>
<keyword evidence="2" id="KW-1185">Reference proteome</keyword>
<gene>
    <name evidence="1" type="ORF">JTE90_014324</name>
</gene>
<proteinExistence type="predicted"/>
<evidence type="ECO:0000313" key="1">
    <source>
        <dbReference type="EMBL" id="KAG8188086.1"/>
    </source>
</evidence>
<dbReference type="AlphaFoldDB" id="A0AAV6UXM0"/>
<name>A0AAV6UXM0_9ARAC</name>
<dbReference type="EMBL" id="JAFNEN010000250">
    <property type="protein sequence ID" value="KAG8188086.1"/>
    <property type="molecule type" value="Genomic_DNA"/>
</dbReference>
<evidence type="ECO:0000313" key="2">
    <source>
        <dbReference type="Proteomes" id="UP000827092"/>
    </source>
</evidence>